<comment type="caution">
    <text evidence="3">The sequence shown here is derived from an EMBL/GenBank/DDBJ whole genome shotgun (WGS) entry which is preliminary data.</text>
</comment>
<reference evidence="4" key="1">
    <citation type="journal article" date="2019" name="Int. J. Syst. Evol. Microbiol.">
        <title>The Global Catalogue of Microorganisms (GCM) 10K type strain sequencing project: providing services to taxonomists for standard genome sequencing and annotation.</title>
        <authorList>
            <consortium name="The Broad Institute Genomics Platform"/>
            <consortium name="The Broad Institute Genome Sequencing Center for Infectious Disease"/>
            <person name="Wu L."/>
            <person name="Ma J."/>
        </authorList>
    </citation>
    <scope>NUCLEOTIDE SEQUENCE [LARGE SCALE GENOMIC DNA]</scope>
    <source>
        <strain evidence="4">KCTC 52660</strain>
    </source>
</reference>
<gene>
    <name evidence="3" type="ORF">ACFODV_05335</name>
</gene>
<dbReference type="InterPro" id="IPR017932">
    <property type="entry name" value="GATase_2_dom"/>
</dbReference>
<dbReference type="InterPro" id="IPR029055">
    <property type="entry name" value="Ntn_hydrolases_N"/>
</dbReference>
<sequence length="265" mass="30083">MCELLGMSANVPTDICFSFTGFLHRGGGTGPHRDGWGIAFYEEGGYREFRDPHPSVHSPIARLITDYPIKSNIVISHIRQANVGQVRLANTHPFVREMWGSPWCYAHNGQLEGWQGLPLGFYRPVGDTDSEHAFCWLLGELRRCFPERPENDALRQGLWRLLHQLCERLRGLGVFNLLLADGDYLYTFCSTKLAHITRRAPFGRASLSDAELTVNFAEHTTTHDIVSVIATEPLTDNEAWERMCPGELLVWRDGMIEARFGRRQA</sequence>
<evidence type="ECO:0000256" key="1">
    <source>
        <dbReference type="ARBA" id="ARBA00022962"/>
    </source>
</evidence>
<dbReference type="PROSITE" id="PS51278">
    <property type="entry name" value="GATASE_TYPE_2"/>
    <property type="match status" value="1"/>
</dbReference>
<keyword evidence="3" id="KW-0328">Glycosyltransferase</keyword>
<dbReference type="PANTHER" id="PTHR42824">
    <property type="entry name" value="GLUTAMINE AMIDOTRANSFERASE"/>
    <property type="match status" value="1"/>
</dbReference>
<dbReference type="RefSeq" id="WP_379755768.1">
    <property type="nucleotide sequence ID" value="NZ_JBHRSQ010000008.1"/>
</dbReference>
<dbReference type="InterPro" id="IPR026869">
    <property type="entry name" value="EgtC-like"/>
</dbReference>
<dbReference type="CDD" id="cd01908">
    <property type="entry name" value="YafJ"/>
    <property type="match status" value="1"/>
</dbReference>
<dbReference type="EMBL" id="JBHRSQ010000008">
    <property type="protein sequence ID" value="MFC2991447.1"/>
    <property type="molecule type" value="Genomic_DNA"/>
</dbReference>
<keyword evidence="3" id="KW-0808">Transferase</keyword>
<dbReference type="EC" id="2.4.2.-" evidence="3"/>
<name>A0ABV7B212_9GAMM</name>
<dbReference type="Gene3D" id="3.60.20.10">
    <property type="entry name" value="Glutamine Phosphoribosylpyrophosphate, subunit 1, domain 1"/>
    <property type="match status" value="1"/>
</dbReference>
<organism evidence="3 4">
    <name type="scientific">Halomonas tibetensis</name>
    <dbReference type="NCBI Taxonomy" id="2259590"/>
    <lineage>
        <taxon>Bacteria</taxon>
        <taxon>Pseudomonadati</taxon>
        <taxon>Pseudomonadota</taxon>
        <taxon>Gammaproteobacteria</taxon>
        <taxon>Oceanospirillales</taxon>
        <taxon>Halomonadaceae</taxon>
        <taxon>Halomonas</taxon>
    </lineage>
</organism>
<evidence type="ECO:0000313" key="3">
    <source>
        <dbReference type="EMBL" id="MFC2991447.1"/>
    </source>
</evidence>
<dbReference type="SUPFAM" id="SSF56235">
    <property type="entry name" value="N-terminal nucleophile aminohydrolases (Ntn hydrolases)"/>
    <property type="match status" value="1"/>
</dbReference>
<dbReference type="PANTHER" id="PTHR42824:SF1">
    <property type="entry name" value="GLUTAMINE AMIDOTRANSFERASE YAFJ-RELATED"/>
    <property type="match status" value="1"/>
</dbReference>
<protein>
    <submittedName>
        <fullName evidence="3">Class II glutamine amidotransferase</fullName>
        <ecNumber evidence="3">2.4.2.-</ecNumber>
    </submittedName>
</protein>
<proteinExistence type="predicted"/>
<accession>A0ABV7B212</accession>
<evidence type="ECO:0000313" key="4">
    <source>
        <dbReference type="Proteomes" id="UP001595386"/>
    </source>
</evidence>
<dbReference type="Pfam" id="PF13230">
    <property type="entry name" value="GATase_4"/>
    <property type="match status" value="1"/>
</dbReference>
<dbReference type="GO" id="GO:0016757">
    <property type="term" value="F:glycosyltransferase activity"/>
    <property type="evidence" value="ECO:0007669"/>
    <property type="project" value="UniProtKB-KW"/>
</dbReference>
<evidence type="ECO:0000259" key="2">
    <source>
        <dbReference type="PROSITE" id="PS51278"/>
    </source>
</evidence>
<keyword evidence="1 3" id="KW-0315">Glutamine amidotransferase</keyword>
<dbReference type="Proteomes" id="UP001595386">
    <property type="component" value="Unassembled WGS sequence"/>
</dbReference>
<keyword evidence="4" id="KW-1185">Reference proteome</keyword>
<feature type="domain" description="Glutamine amidotransferase type-2" evidence="2">
    <location>
        <begin position="2"/>
        <end position="254"/>
    </location>
</feature>